<organism evidence="1 2">
    <name type="scientific">Cyberlindnera jadinii (strain ATCC 18201 / CBS 1600 / BCRC 20928 / JCM 3617 / NBRC 0987 / NRRL Y-1542)</name>
    <name type="common">Torula yeast</name>
    <name type="synonym">Candida utilis</name>
    <dbReference type="NCBI Taxonomy" id="983966"/>
    <lineage>
        <taxon>Eukaryota</taxon>
        <taxon>Fungi</taxon>
        <taxon>Dikarya</taxon>
        <taxon>Ascomycota</taxon>
        <taxon>Saccharomycotina</taxon>
        <taxon>Saccharomycetes</taxon>
        <taxon>Phaffomycetales</taxon>
        <taxon>Phaffomycetaceae</taxon>
        <taxon>Cyberlindnera</taxon>
    </lineage>
</organism>
<sequence length="84" mass="9632">MQLQLISHHLHGPLSGSLLPIQMVVSPQCKPHIHRDSHPSGPLSQRLQRDPLDWAPYREPWVSSKQVPTQQSRTVFKVQLEQVL</sequence>
<evidence type="ECO:0000313" key="2">
    <source>
        <dbReference type="Proteomes" id="UP000038830"/>
    </source>
</evidence>
<dbReference type="Proteomes" id="UP000038830">
    <property type="component" value="Unassembled WGS sequence"/>
</dbReference>
<evidence type="ECO:0000313" key="1">
    <source>
        <dbReference type="EMBL" id="CEP21707.1"/>
    </source>
</evidence>
<reference evidence="2" key="1">
    <citation type="journal article" date="2015" name="J. Biotechnol.">
        <title>The structure of the Cyberlindnera jadinii genome and its relation to Candida utilis analyzed by the occurrence of single nucleotide polymorphisms.</title>
        <authorList>
            <person name="Rupp O."/>
            <person name="Brinkrolf K."/>
            <person name="Buerth C."/>
            <person name="Kunigo M."/>
            <person name="Schneider J."/>
            <person name="Jaenicke S."/>
            <person name="Goesmann A."/>
            <person name="Puehler A."/>
            <person name="Jaeger K.-E."/>
            <person name="Ernst J.F."/>
        </authorList>
    </citation>
    <scope>NUCLEOTIDE SEQUENCE [LARGE SCALE GENOMIC DNA]</scope>
    <source>
        <strain evidence="2">ATCC 18201 / CBS 1600 / BCRC 20928 / JCM 3617 / NBRC 0987 / NRRL Y-1542</strain>
    </source>
</reference>
<dbReference type="EMBL" id="CDQK01000002">
    <property type="protein sequence ID" value="CEP21707.1"/>
    <property type="molecule type" value="Genomic_DNA"/>
</dbReference>
<accession>A0A0H5C2C8</accession>
<dbReference type="AlphaFoldDB" id="A0A0H5C2C8"/>
<proteinExistence type="predicted"/>
<gene>
    <name evidence="1" type="ORF">BN1211_1879</name>
</gene>
<protein>
    <submittedName>
        <fullName evidence="1">Uncharacterized protein</fullName>
    </submittedName>
</protein>
<name>A0A0H5C2C8_CYBJN</name>